<proteinExistence type="predicted"/>
<keyword evidence="1" id="KW-0472">Membrane</keyword>
<organism evidence="2">
    <name type="scientific">hydrothermal vent metagenome</name>
    <dbReference type="NCBI Taxonomy" id="652676"/>
    <lineage>
        <taxon>unclassified sequences</taxon>
        <taxon>metagenomes</taxon>
        <taxon>ecological metagenomes</taxon>
    </lineage>
</organism>
<name>A0A3B1BYR4_9ZZZZ</name>
<feature type="transmembrane region" description="Helical" evidence="1">
    <location>
        <begin position="15"/>
        <end position="37"/>
    </location>
</feature>
<protein>
    <submittedName>
        <fullName evidence="2">Uncharacterized protein</fullName>
    </submittedName>
</protein>
<gene>
    <name evidence="2" type="ORF">MNBD_GAMMA25-1256</name>
</gene>
<sequence length="81" mass="9375">MLCFWTPAFAGVTSFFKWCGELINIALRVVFIIAVLITSFRRRPGSMDIEQRSHGTTIVCLYFSEPGERNAEYWDKPITLR</sequence>
<accession>A0A3B1BYR4</accession>
<dbReference type="EMBL" id="UOFY01000042">
    <property type="protein sequence ID" value="VAX09757.1"/>
    <property type="molecule type" value="Genomic_DNA"/>
</dbReference>
<keyword evidence="1" id="KW-1133">Transmembrane helix</keyword>
<evidence type="ECO:0000256" key="1">
    <source>
        <dbReference type="SAM" id="Phobius"/>
    </source>
</evidence>
<keyword evidence="1" id="KW-0812">Transmembrane</keyword>
<evidence type="ECO:0000313" key="2">
    <source>
        <dbReference type="EMBL" id="VAX09757.1"/>
    </source>
</evidence>
<dbReference type="AlphaFoldDB" id="A0A3B1BYR4"/>
<reference evidence="2" key="1">
    <citation type="submission" date="2018-06" db="EMBL/GenBank/DDBJ databases">
        <authorList>
            <person name="Zhirakovskaya E."/>
        </authorList>
    </citation>
    <scope>NUCLEOTIDE SEQUENCE</scope>
</reference>